<feature type="region of interest" description="Disordered" evidence="1">
    <location>
        <begin position="243"/>
        <end position="276"/>
    </location>
</feature>
<keyword evidence="3" id="KW-1185">Reference proteome</keyword>
<dbReference type="EMBL" id="PKPP01005057">
    <property type="protein sequence ID" value="PWA61636.1"/>
    <property type="molecule type" value="Genomic_DNA"/>
</dbReference>
<dbReference type="STRING" id="35608.A0A2U1MK85"/>
<comment type="caution">
    <text evidence="2">The sequence shown here is derived from an EMBL/GenBank/DDBJ whole genome shotgun (WGS) entry which is preliminary data.</text>
</comment>
<dbReference type="OrthoDB" id="1929441at2759"/>
<dbReference type="AlphaFoldDB" id="A0A2U1MK85"/>
<accession>A0A2U1MK85</accession>
<reference evidence="2 3" key="1">
    <citation type="journal article" date="2018" name="Mol. Plant">
        <title>The genome of Artemisia annua provides insight into the evolution of Asteraceae family and artemisinin biosynthesis.</title>
        <authorList>
            <person name="Shen Q."/>
            <person name="Zhang L."/>
            <person name="Liao Z."/>
            <person name="Wang S."/>
            <person name="Yan T."/>
            <person name="Shi P."/>
            <person name="Liu M."/>
            <person name="Fu X."/>
            <person name="Pan Q."/>
            <person name="Wang Y."/>
            <person name="Lv Z."/>
            <person name="Lu X."/>
            <person name="Zhang F."/>
            <person name="Jiang W."/>
            <person name="Ma Y."/>
            <person name="Chen M."/>
            <person name="Hao X."/>
            <person name="Li L."/>
            <person name="Tang Y."/>
            <person name="Lv G."/>
            <person name="Zhou Y."/>
            <person name="Sun X."/>
            <person name="Brodelius P.E."/>
            <person name="Rose J.K.C."/>
            <person name="Tang K."/>
        </authorList>
    </citation>
    <scope>NUCLEOTIDE SEQUENCE [LARGE SCALE GENOMIC DNA]</scope>
    <source>
        <strain evidence="3">cv. Huhao1</strain>
        <tissue evidence="2">Leaf</tissue>
    </source>
</reference>
<dbReference type="PANTHER" id="PTHR35767:SF1">
    <property type="entry name" value="HAPLESS PROTEIN"/>
    <property type="match status" value="1"/>
</dbReference>
<evidence type="ECO:0000256" key="1">
    <source>
        <dbReference type="SAM" id="MobiDB-lite"/>
    </source>
</evidence>
<protein>
    <submittedName>
        <fullName evidence="2">Uncharacterized protein</fullName>
    </submittedName>
</protein>
<organism evidence="2 3">
    <name type="scientific">Artemisia annua</name>
    <name type="common">Sweet wormwood</name>
    <dbReference type="NCBI Taxonomy" id="35608"/>
    <lineage>
        <taxon>Eukaryota</taxon>
        <taxon>Viridiplantae</taxon>
        <taxon>Streptophyta</taxon>
        <taxon>Embryophyta</taxon>
        <taxon>Tracheophyta</taxon>
        <taxon>Spermatophyta</taxon>
        <taxon>Magnoliopsida</taxon>
        <taxon>eudicotyledons</taxon>
        <taxon>Gunneridae</taxon>
        <taxon>Pentapetalae</taxon>
        <taxon>asterids</taxon>
        <taxon>campanulids</taxon>
        <taxon>Asterales</taxon>
        <taxon>Asteraceae</taxon>
        <taxon>Asteroideae</taxon>
        <taxon>Anthemideae</taxon>
        <taxon>Artemisiinae</taxon>
        <taxon>Artemisia</taxon>
    </lineage>
</organism>
<sequence>MKGVANPMIKAVKHRIKSRKTRLMVDIYKTAPHCTVEELDKRNGTSWATNSNFPDQELEFQAEHIKEKSAFIHEVAGNEGDVYIDTNGKKVRILSMPNLNTLDDSEGRKLKKRRKCSKFIMEKKKNGQKSSTLTPNKRKFSKKDIRGEEENVAIKEICKKKDVTITRPPWACSKRTGLAKKRFPVLTKPNEDIHLDDSCEDSSSNTLKERNFSSLNKELLLERREQNAGSKLNLKRKFSALKKSRDHRLSTEDSSSNEDSSSRGIEITSESGKTDQVQLLSDHVGIEGRFMSLSNSFNDEYYDTFDSGDDIIKNIMIGHNTEDCMTNIDEQKNYFEDMDLIPIPGPPGSFLPPSPGADTVYEEELQGNSSLTNTSKVQSSDQDHCHDDLMNADVISDSPMSNVSNPSFARSSDILPAQFTSDLRPVGAVFTEKGLNPSDKIGQPCCCSKKVGLYHQESREQALESCGMNLIKPLADASIKLLVQKDCESAISPTSVIRLMGKNLTVVRTDDNPPACSSHMSHQQLHNIPNSDQSSFFYGYLQNSDLRLANCQRLNSTNHHPHLSKSTKEIIVIDDPFEKEAHSDHIFKEQSMPMQQSSHNLSNPYGGGFSSAFQEGSVQTSSTYYPHAFS</sequence>
<evidence type="ECO:0000313" key="3">
    <source>
        <dbReference type="Proteomes" id="UP000245207"/>
    </source>
</evidence>
<dbReference type="PANTHER" id="PTHR35767">
    <property type="entry name" value="HAPLESS PROTEIN"/>
    <property type="match status" value="1"/>
</dbReference>
<name>A0A2U1MK85_ARTAN</name>
<dbReference type="Proteomes" id="UP000245207">
    <property type="component" value="Unassembled WGS sequence"/>
</dbReference>
<gene>
    <name evidence="2" type="ORF">CTI12_AA371340</name>
</gene>
<evidence type="ECO:0000313" key="2">
    <source>
        <dbReference type="EMBL" id="PWA61636.1"/>
    </source>
</evidence>
<proteinExistence type="predicted"/>